<dbReference type="EMBL" id="JAFFZE010000030">
    <property type="protein sequence ID" value="MCT2587915.1"/>
    <property type="molecule type" value="Genomic_DNA"/>
</dbReference>
<gene>
    <name evidence="2" type="ORF">JT362_32850</name>
</gene>
<keyword evidence="3" id="KW-1185">Reference proteome</keyword>
<evidence type="ECO:0000313" key="3">
    <source>
        <dbReference type="Proteomes" id="UP001156441"/>
    </source>
</evidence>
<organism evidence="2 3">
    <name type="scientific">Actinophytocola gossypii</name>
    <dbReference type="NCBI Taxonomy" id="2812003"/>
    <lineage>
        <taxon>Bacteria</taxon>
        <taxon>Bacillati</taxon>
        <taxon>Actinomycetota</taxon>
        <taxon>Actinomycetes</taxon>
        <taxon>Pseudonocardiales</taxon>
        <taxon>Pseudonocardiaceae</taxon>
    </lineage>
</organism>
<sequence length="90" mass="9825">MALAQRSGTEPLRLERVDVVALLVAFLATLVLTATVTGRVSGELAEASQPVALYVALTSLAGMLVRLGWRKLAPWVRERIRDFLLIPPND</sequence>
<feature type="transmembrane region" description="Helical" evidence="1">
    <location>
        <begin position="20"/>
        <end position="39"/>
    </location>
</feature>
<keyword evidence="1" id="KW-0472">Membrane</keyword>
<dbReference type="RefSeq" id="WP_260195836.1">
    <property type="nucleotide sequence ID" value="NZ_JAFFZE010000030.1"/>
</dbReference>
<accession>A0ABT2JJ63</accession>
<evidence type="ECO:0000256" key="1">
    <source>
        <dbReference type="SAM" id="Phobius"/>
    </source>
</evidence>
<keyword evidence="1" id="KW-1133">Transmembrane helix</keyword>
<protein>
    <submittedName>
        <fullName evidence="2">Uncharacterized protein</fullName>
    </submittedName>
</protein>
<feature type="transmembrane region" description="Helical" evidence="1">
    <location>
        <begin position="51"/>
        <end position="69"/>
    </location>
</feature>
<evidence type="ECO:0000313" key="2">
    <source>
        <dbReference type="EMBL" id="MCT2587915.1"/>
    </source>
</evidence>
<dbReference type="Proteomes" id="UP001156441">
    <property type="component" value="Unassembled WGS sequence"/>
</dbReference>
<proteinExistence type="predicted"/>
<name>A0ABT2JJ63_9PSEU</name>
<keyword evidence="1" id="KW-0812">Transmembrane</keyword>
<comment type="caution">
    <text evidence="2">The sequence shown here is derived from an EMBL/GenBank/DDBJ whole genome shotgun (WGS) entry which is preliminary data.</text>
</comment>
<reference evidence="2 3" key="1">
    <citation type="submission" date="2021-02" db="EMBL/GenBank/DDBJ databases">
        <title>Actinophytocola xerophila sp. nov., isolated from soil of cotton cropping field.</title>
        <authorList>
            <person name="Huang R."/>
            <person name="Chen X."/>
            <person name="Ge X."/>
            <person name="Liu W."/>
        </authorList>
    </citation>
    <scope>NUCLEOTIDE SEQUENCE [LARGE SCALE GENOMIC DNA]</scope>
    <source>
        <strain evidence="2 3">S1-96</strain>
    </source>
</reference>